<protein>
    <submittedName>
        <fullName evidence="2">Crp/Fnr family transcriptional regulator</fullName>
    </submittedName>
</protein>
<dbReference type="CDD" id="cd00038">
    <property type="entry name" value="CAP_ED"/>
    <property type="match status" value="1"/>
</dbReference>
<dbReference type="InterPro" id="IPR014710">
    <property type="entry name" value="RmlC-like_jellyroll"/>
</dbReference>
<evidence type="ECO:0000313" key="2">
    <source>
        <dbReference type="EMBL" id="KAA5546425.1"/>
    </source>
</evidence>
<dbReference type="Proteomes" id="UP000323426">
    <property type="component" value="Unassembled WGS sequence"/>
</dbReference>
<dbReference type="PROSITE" id="PS00888">
    <property type="entry name" value="CNMP_BINDING_1"/>
    <property type="match status" value="1"/>
</dbReference>
<dbReference type="Gene3D" id="2.60.120.10">
    <property type="entry name" value="Jelly Rolls"/>
    <property type="match status" value="1"/>
</dbReference>
<dbReference type="Pfam" id="PF00027">
    <property type="entry name" value="cNMP_binding"/>
    <property type="match status" value="1"/>
</dbReference>
<dbReference type="SUPFAM" id="SSF51206">
    <property type="entry name" value="cAMP-binding domain-like"/>
    <property type="match status" value="1"/>
</dbReference>
<dbReference type="EMBL" id="VWSF01000007">
    <property type="protein sequence ID" value="KAA5546425.1"/>
    <property type="molecule type" value="Genomic_DNA"/>
</dbReference>
<gene>
    <name evidence="2" type="ORF">F0145_11065</name>
</gene>
<organism evidence="2 3">
    <name type="scientific">Adhaeribacter rhizoryzae</name>
    <dbReference type="NCBI Taxonomy" id="2607907"/>
    <lineage>
        <taxon>Bacteria</taxon>
        <taxon>Pseudomonadati</taxon>
        <taxon>Bacteroidota</taxon>
        <taxon>Cytophagia</taxon>
        <taxon>Cytophagales</taxon>
        <taxon>Hymenobacteraceae</taxon>
        <taxon>Adhaeribacter</taxon>
    </lineage>
</organism>
<evidence type="ECO:0000313" key="3">
    <source>
        <dbReference type="Proteomes" id="UP000323426"/>
    </source>
</evidence>
<keyword evidence="3" id="KW-1185">Reference proteome</keyword>
<accession>A0A5M6DM31</accession>
<sequence>MLRSDRIKNIFGQLVDLSPEEWQAFTEHLEEVSFPKNSFLCRAGETAHYLYFIYRGAVRVYHQTEEQEFTLNFHFENEFVTAFSSFITQTPSRVNLQALEPVQASRIHHQHLYQTYQQYHHAERIGRLFAETLYVQKTNREIDLLSLSAEQQYLNLLQKNPKLISSISVKHLASYLGIHPESLSRIRHKLAVNS</sequence>
<dbReference type="SMART" id="SM00100">
    <property type="entry name" value="cNMP"/>
    <property type="match status" value="1"/>
</dbReference>
<reference evidence="2 3" key="1">
    <citation type="submission" date="2019-09" db="EMBL/GenBank/DDBJ databases">
        <title>Genome sequence and assembly of Adhaeribacter sp.</title>
        <authorList>
            <person name="Chhetri G."/>
        </authorList>
    </citation>
    <scope>NUCLEOTIDE SEQUENCE [LARGE SCALE GENOMIC DNA]</scope>
    <source>
        <strain evidence="2 3">DK36</strain>
    </source>
</reference>
<dbReference type="RefSeq" id="WP_150088472.1">
    <property type="nucleotide sequence ID" value="NZ_VWSF01000007.1"/>
</dbReference>
<evidence type="ECO:0000259" key="1">
    <source>
        <dbReference type="PROSITE" id="PS50042"/>
    </source>
</evidence>
<dbReference type="InterPro" id="IPR018490">
    <property type="entry name" value="cNMP-bd_dom_sf"/>
</dbReference>
<comment type="caution">
    <text evidence="2">The sequence shown here is derived from an EMBL/GenBank/DDBJ whole genome shotgun (WGS) entry which is preliminary data.</text>
</comment>
<dbReference type="InterPro" id="IPR018488">
    <property type="entry name" value="cNMP-bd_CS"/>
</dbReference>
<dbReference type="AlphaFoldDB" id="A0A5M6DM31"/>
<name>A0A5M6DM31_9BACT</name>
<dbReference type="InterPro" id="IPR000595">
    <property type="entry name" value="cNMP-bd_dom"/>
</dbReference>
<feature type="domain" description="Cyclic nucleotide-binding" evidence="1">
    <location>
        <begin position="13"/>
        <end position="114"/>
    </location>
</feature>
<dbReference type="PROSITE" id="PS50042">
    <property type="entry name" value="CNMP_BINDING_3"/>
    <property type="match status" value="1"/>
</dbReference>
<proteinExistence type="predicted"/>